<evidence type="ECO:0000256" key="2">
    <source>
        <dbReference type="ARBA" id="ARBA00023043"/>
    </source>
</evidence>
<evidence type="ECO:0000256" key="7">
    <source>
        <dbReference type="PROSITE-ProRule" id="PRU00023"/>
    </source>
</evidence>
<evidence type="ECO:0000256" key="3">
    <source>
        <dbReference type="ARBA" id="ARBA00038439"/>
    </source>
</evidence>
<dbReference type="Proteomes" id="UP001066276">
    <property type="component" value="Chromosome 9"/>
</dbReference>
<keyword evidence="1" id="KW-0677">Repeat</keyword>
<feature type="repeat" description="ANK" evidence="7">
    <location>
        <begin position="112"/>
        <end position="144"/>
    </location>
</feature>
<evidence type="ECO:0000256" key="5">
    <source>
        <dbReference type="ARBA" id="ARBA00041987"/>
    </source>
</evidence>
<comment type="caution">
    <text evidence="9">The sequence shown here is derived from an EMBL/GenBank/DDBJ whole genome shotgun (WGS) entry which is preliminary data.</text>
</comment>
<feature type="repeat" description="ANK" evidence="7">
    <location>
        <begin position="184"/>
        <end position="216"/>
    </location>
</feature>
<evidence type="ECO:0000313" key="10">
    <source>
        <dbReference type="Proteomes" id="UP001066276"/>
    </source>
</evidence>
<dbReference type="GO" id="GO:0071356">
    <property type="term" value="P:cellular response to tumor necrosis factor"/>
    <property type="evidence" value="ECO:0007669"/>
    <property type="project" value="TreeGrafter"/>
</dbReference>
<dbReference type="Pfam" id="PF00023">
    <property type="entry name" value="Ank"/>
    <property type="match status" value="1"/>
</dbReference>
<dbReference type="Gene3D" id="1.25.40.20">
    <property type="entry name" value="Ankyrin repeat-containing domain"/>
    <property type="match status" value="1"/>
</dbReference>
<sequence length="316" mass="34758">MSADLAAPREDWAMAHPGHGLKKEPGFEERLDSGLDSMKEDEYEQMVLDLQDIRLQPAPPALGEPQPWHGQRTEDGDTFLHLAIIHAAEDQALKAVQLSAPDLAFLSAQNHLKQTPLHLAVITEQPQITQALLKAGCDPEIRDFQGNTALHLACERGSLRAVGLLTQHCKRQQLQALLQTVNYSGRTCLHVAALHGFLAIVEQLVSLGADINAPEPCNGRTALHLAVDLQNADLVSELVRLGADVNSVTYQGYSPYQLTWGRDNLKIRCQLQGLTKSDLHDLPDSEDDDSAQSDSDFSDDELMYDDCTLHGRPLTV</sequence>
<evidence type="ECO:0000256" key="8">
    <source>
        <dbReference type="SAM" id="MobiDB-lite"/>
    </source>
</evidence>
<dbReference type="AlphaFoldDB" id="A0AAV7MKA2"/>
<keyword evidence="10" id="KW-1185">Reference proteome</keyword>
<proteinExistence type="inferred from homology"/>
<keyword evidence="2 7" id="KW-0040">ANK repeat</keyword>
<dbReference type="EMBL" id="JANPWB010000013">
    <property type="protein sequence ID" value="KAJ1102934.1"/>
    <property type="molecule type" value="Genomic_DNA"/>
</dbReference>
<feature type="repeat" description="ANK" evidence="7">
    <location>
        <begin position="218"/>
        <end position="250"/>
    </location>
</feature>
<dbReference type="InterPro" id="IPR051070">
    <property type="entry name" value="NF-kappa-B_inhibitor"/>
</dbReference>
<evidence type="ECO:0000313" key="9">
    <source>
        <dbReference type="EMBL" id="KAJ1102934.1"/>
    </source>
</evidence>
<dbReference type="PROSITE" id="PS50297">
    <property type="entry name" value="ANK_REP_REGION"/>
    <property type="match status" value="3"/>
</dbReference>
<dbReference type="GO" id="GO:0005829">
    <property type="term" value="C:cytosol"/>
    <property type="evidence" value="ECO:0007669"/>
    <property type="project" value="TreeGrafter"/>
</dbReference>
<organism evidence="9 10">
    <name type="scientific">Pleurodeles waltl</name>
    <name type="common">Iberian ribbed newt</name>
    <dbReference type="NCBI Taxonomy" id="8319"/>
    <lineage>
        <taxon>Eukaryota</taxon>
        <taxon>Metazoa</taxon>
        <taxon>Chordata</taxon>
        <taxon>Craniata</taxon>
        <taxon>Vertebrata</taxon>
        <taxon>Euteleostomi</taxon>
        <taxon>Amphibia</taxon>
        <taxon>Batrachia</taxon>
        <taxon>Caudata</taxon>
        <taxon>Salamandroidea</taxon>
        <taxon>Salamandridae</taxon>
        <taxon>Pleurodelinae</taxon>
        <taxon>Pleurodeles</taxon>
    </lineage>
</organism>
<comment type="function">
    <text evidence="6">Inhibits the activity of dimeric NF-kappa-B/REL complexes by trapping REL (RELA/p65 and NFKB1/p50) dimers in the cytoplasm by masking their nuclear localization signals. On cellular stimulation by immune and pro-inflammatory responses, becomes phosphorylated promoting ubiquitination and degradation, enabling the dimeric RELA to translocate to the nucleus and activate transcription.</text>
</comment>
<gene>
    <name evidence="9" type="ORF">NDU88_000373</name>
</gene>
<comment type="similarity">
    <text evidence="3">Belongs to the NF-kappa-B inhibitor family.</text>
</comment>
<evidence type="ECO:0000256" key="6">
    <source>
        <dbReference type="ARBA" id="ARBA00045368"/>
    </source>
</evidence>
<dbReference type="Pfam" id="PF12796">
    <property type="entry name" value="Ank_2"/>
    <property type="match status" value="1"/>
</dbReference>
<dbReference type="PROSITE" id="PS50088">
    <property type="entry name" value="ANK_REPEAT"/>
    <property type="match status" value="3"/>
</dbReference>
<evidence type="ECO:0000256" key="1">
    <source>
        <dbReference type="ARBA" id="ARBA00022737"/>
    </source>
</evidence>
<dbReference type="PRINTS" id="PR01415">
    <property type="entry name" value="ANKYRIN"/>
</dbReference>
<evidence type="ECO:0000256" key="4">
    <source>
        <dbReference type="ARBA" id="ARBA00041123"/>
    </source>
</evidence>
<dbReference type="InterPro" id="IPR002110">
    <property type="entry name" value="Ankyrin_rpt"/>
</dbReference>
<dbReference type="PANTHER" id="PTHR46680">
    <property type="entry name" value="NF-KAPPA-B INHIBITOR ALPHA"/>
    <property type="match status" value="1"/>
</dbReference>
<dbReference type="InterPro" id="IPR036770">
    <property type="entry name" value="Ankyrin_rpt-contain_sf"/>
</dbReference>
<dbReference type="PANTHER" id="PTHR46680:SF1">
    <property type="entry name" value="NF-KAPPA-B INHIBITOR ALPHA"/>
    <property type="match status" value="1"/>
</dbReference>
<feature type="compositionally biased region" description="Acidic residues" evidence="8">
    <location>
        <begin position="284"/>
        <end position="302"/>
    </location>
</feature>
<name>A0AAV7MKA2_PLEWA</name>
<feature type="region of interest" description="Disordered" evidence="8">
    <location>
        <begin position="278"/>
        <end position="302"/>
    </location>
</feature>
<dbReference type="GO" id="GO:0034142">
    <property type="term" value="P:toll-like receptor 4 signaling pathway"/>
    <property type="evidence" value="ECO:0007669"/>
    <property type="project" value="TreeGrafter"/>
</dbReference>
<dbReference type="GO" id="GO:0051059">
    <property type="term" value="F:NF-kappaB binding"/>
    <property type="evidence" value="ECO:0007669"/>
    <property type="project" value="TreeGrafter"/>
</dbReference>
<accession>A0AAV7MKA2</accession>
<feature type="region of interest" description="Disordered" evidence="8">
    <location>
        <begin position="1"/>
        <end position="28"/>
    </location>
</feature>
<protein>
    <recommendedName>
        <fullName evidence="4">NF-kappa-B inhibitor alpha</fullName>
    </recommendedName>
    <alternativeName>
        <fullName evidence="5">I-kappa-B-alpha</fullName>
    </alternativeName>
</protein>
<dbReference type="SMART" id="SM00248">
    <property type="entry name" value="ANK"/>
    <property type="match status" value="5"/>
</dbReference>
<reference evidence="9" key="1">
    <citation type="journal article" date="2022" name="bioRxiv">
        <title>Sequencing and chromosome-scale assembly of the giantPleurodeles waltlgenome.</title>
        <authorList>
            <person name="Brown T."/>
            <person name="Elewa A."/>
            <person name="Iarovenko S."/>
            <person name="Subramanian E."/>
            <person name="Araus A.J."/>
            <person name="Petzold A."/>
            <person name="Susuki M."/>
            <person name="Suzuki K.-i.T."/>
            <person name="Hayashi T."/>
            <person name="Toyoda A."/>
            <person name="Oliveira C."/>
            <person name="Osipova E."/>
            <person name="Leigh N.D."/>
            <person name="Simon A."/>
            <person name="Yun M.H."/>
        </authorList>
    </citation>
    <scope>NUCLEOTIDE SEQUENCE</scope>
    <source>
        <strain evidence="9">20211129_DDA</strain>
        <tissue evidence="9">Liver</tissue>
    </source>
</reference>
<dbReference type="SUPFAM" id="SSF48403">
    <property type="entry name" value="Ankyrin repeat"/>
    <property type="match status" value="1"/>
</dbReference>